<sequence length="489" mass="49383">MGAAAAALVVPAALYLSTGAASAAAANLLSNAGFESGSLSGWTCDPGTASVVGSPAHSGSYALAGTPTSSDDAQCTQTVTVQANTTYTLSAYVEGSYVYLGDTGGSDTWTPSATSWQQLSMSITTGASQTSLTVYIHGWYAQPEYYADDFSLTAGTTSTGSPSTSSTGTATATSTATASASASASATATGTGTAGGGPVGKVAPYVDMSNNQEPMLNSAAKAGLTSYTAAFVISSGCSPIWGDTLPVTDDPAMDQEIATAKADGATPIVSFGGAGGTELAMACTTESALQAAYQSVITHLGVTHIDFDIEGAPLDYTADNNLRFQAIAALEAANPNLVVSVTLPVLPTGLAADGVAFLALAKQDNVRIDLVNVMAMDYGSSFTGDMGQEAVEAAESTLTQVQADWPGDTYANIGVTPMIGQNDNSAEVFSEADAQTLVTWADSAHLGRLAFWSVDRDQPCGGSASGLPSCSEISQSALDFTKIFDAYTG</sequence>
<dbReference type="InterPro" id="IPR003305">
    <property type="entry name" value="CenC_carb-bd"/>
</dbReference>
<keyword evidence="1" id="KW-0378">Hydrolase</keyword>
<comment type="caution">
    <text evidence="4">The sequence shown here is derived from an EMBL/GenBank/DDBJ whole genome shotgun (WGS) entry which is preliminary data.</text>
</comment>
<dbReference type="SUPFAM" id="SSF51445">
    <property type="entry name" value="(Trans)glycosidases"/>
    <property type="match status" value="1"/>
</dbReference>
<feature type="domain" description="CBM-cenC" evidence="3">
    <location>
        <begin position="26"/>
        <end position="140"/>
    </location>
</feature>
<feature type="chain" id="PRO_5037806178" evidence="2">
    <location>
        <begin position="24"/>
        <end position="489"/>
    </location>
</feature>
<name>A0A941E8R9_9ACTN</name>
<dbReference type="InterPro" id="IPR017853">
    <property type="entry name" value="GH"/>
</dbReference>
<dbReference type="EMBL" id="JAGSOH010000028">
    <property type="protein sequence ID" value="MBR7827121.1"/>
    <property type="molecule type" value="Genomic_DNA"/>
</dbReference>
<proteinExistence type="predicted"/>
<dbReference type="InterPro" id="IPR008979">
    <property type="entry name" value="Galactose-bd-like_sf"/>
</dbReference>
<evidence type="ECO:0000256" key="2">
    <source>
        <dbReference type="SAM" id="SignalP"/>
    </source>
</evidence>
<evidence type="ECO:0000259" key="3">
    <source>
        <dbReference type="Pfam" id="PF02018"/>
    </source>
</evidence>
<organism evidence="4 5">
    <name type="scientific">Actinospica acidithermotolerans</name>
    <dbReference type="NCBI Taxonomy" id="2828514"/>
    <lineage>
        <taxon>Bacteria</taxon>
        <taxon>Bacillati</taxon>
        <taxon>Actinomycetota</taxon>
        <taxon>Actinomycetes</taxon>
        <taxon>Catenulisporales</taxon>
        <taxon>Actinospicaceae</taxon>
        <taxon>Actinospica</taxon>
    </lineage>
</organism>
<dbReference type="PANTHER" id="PTHR42976:SF1">
    <property type="entry name" value="GH18 DOMAIN-CONTAINING PROTEIN-RELATED"/>
    <property type="match status" value="1"/>
</dbReference>
<evidence type="ECO:0000256" key="1">
    <source>
        <dbReference type="ARBA" id="ARBA00022801"/>
    </source>
</evidence>
<keyword evidence="2" id="KW-0732">Signal</keyword>
<dbReference type="CDD" id="cd06543">
    <property type="entry name" value="GH18_PF-ChiA-like"/>
    <property type="match status" value="1"/>
</dbReference>
<reference evidence="4" key="1">
    <citation type="submission" date="2021-04" db="EMBL/GenBank/DDBJ databases">
        <title>Genome based classification of Actinospica acidithermotolerans sp. nov., an actinobacterium isolated from an Indonesian hot spring.</title>
        <authorList>
            <person name="Kusuma A.B."/>
            <person name="Putra K.E."/>
            <person name="Nafisah S."/>
            <person name="Loh J."/>
            <person name="Nouioui I."/>
            <person name="Goodfellow M."/>
        </authorList>
    </citation>
    <scope>NUCLEOTIDE SEQUENCE</scope>
    <source>
        <strain evidence="4">MGRD01-02</strain>
    </source>
</reference>
<evidence type="ECO:0000313" key="5">
    <source>
        <dbReference type="Proteomes" id="UP000676325"/>
    </source>
</evidence>
<gene>
    <name evidence="4" type="ORF">KDK95_12460</name>
</gene>
<dbReference type="Pfam" id="PF02018">
    <property type="entry name" value="CBM_4_9"/>
    <property type="match status" value="1"/>
</dbReference>
<dbReference type="InterPro" id="IPR052750">
    <property type="entry name" value="GH18_Chitinase"/>
</dbReference>
<keyword evidence="5" id="KW-1185">Reference proteome</keyword>
<protein>
    <submittedName>
        <fullName evidence="4">Carbohydrate binding domain-containing protein</fullName>
    </submittedName>
</protein>
<dbReference type="SUPFAM" id="SSF49785">
    <property type="entry name" value="Galactose-binding domain-like"/>
    <property type="match status" value="1"/>
</dbReference>
<dbReference type="Gene3D" id="3.20.20.80">
    <property type="entry name" value="Glycosidases"/>
    <property type="match status" value="1"/>
</dbReference>
<accession>A0A941E8R9</accession>
<dbReference type="GO" id="GO:0016798">
    <property type="term" value="F:hydrolase activity, acting on glycosyl bonds"/>
    <property type="evidence" value="ECO:0007669"/>
    <property type="project" value="InterPro"/>
</dbReference>
<feature type="signal peptide" evidence="2">
    <location>
        <begin position="1"/>
        <end position="23"/>
    </location>
</feature>
<dbReference type="PANTHER" id="PTHR42976">
    <property type="entry name" value="BIFUNCTIONAL CHITINASE/LYSOZYME-RELATED"/>
    <property type="match status" value="1"/>
</dbReference>
<dbReference type="RefSeq" id="WP_212518266.1">
    <property type="nucleotide sequence ID" value="NZ_JAGSOH010000028.1"/>
</dbReference>
<dbReference type="Gene3D" id="2.60.120.260">
    <property type="entry name" value="Galactose-binding domain-like"/>
    <property type="match status" value="1"/>
</dbReference>
<dbReference type="AlphaFoldDB" id="A0A941E8R9"/>
<evidence type="ECO:0000313" key="4">
    <source>
        <dbReference type="EMBL" id="MBR7827121.1"/>
    </source>
</evidence>
<dbReference type="Proteomes" id="UP000676325">
    <property type="component" value="Unassembled WGS sequence"/>
</dbReference>